<evidence type="ECO:0008006" key="2">
    <source>
        <dbReference type="Google" id="ProtNLM"/>
    </source>
</evidence>
<protein>
    <recommendedName>
        <fullName evidence="2">Outer membrane lipoprotein carrier protein LolA</fullName>
    </recommendedName>
</protein>
<name>A0A381URB3_9ZZZZ</name>
<evidence type="ECO:0000313" key="1">
    <source>
        <dbReference type="EMBL" id="SVA30709.1"/>
    </source>
</evidence>
<dbReference type="PANTHER" id="PTHR35869">
    <property type="entry name" value="OUTER-MEMBRANE LIPOPROTEIN CARRIER PROTEIN"/>
    <property type="match status" value="1"/>
</dbReference>
<dbReference type="PANTHER" id="PTHR35869:SF1">
    <property type="entry name" value="OUTER-MEMBRANE LIPOPROTEIN CARRIER PROTEIN"/>
    <property type="match status" value="1"/>
</dbReference>
<dbReference type="SUPFAM" id="SSF89392">
    <property type="entry name" value="Prokaryotic lipoproteins and lipoprotein localization factors"/>
    <property type="match status" value="1"/>
</dbReference>
<organism evidence="1">
    <name type="scientific">marine metagenome</name>
    <dbReference type="NCBI Taxonomy" id="408172"/>
    <lineage>
        <taxon>unclassified sequences</taxon>
        <taxon>metagenomes</taxon>
        <taxon>ecological metagenomes</taxon>
    </lineage>
</organism>
<reference evidence="1" key="1">
    <citation type="submission" date="2018-05" db="EMBL/GenBank/DDBJ databases">
        <authorList>
            <person name="Lanie J.A."/>
            <person name="Ng W.-L."/>
            <person name="Kazmierczak K.M."/>
            <person name="Andrzejewski T.M."/>
            <person name="Davidsen T.M."/>
            <person name="Wayne K.J."/>
            <person name="Tettelin H."/>
            <person name="Glass J.I."/>
            <person name="Rusch D."/>
            <person name="Podicherti R."/>
            <person name="Tsui H.-C.T."/>
            <person name="Winkler M.E."/>
        </authorList>
    </citation>
    <scope>NUCLEOTIDE SEQUENCE</scope>
</reference>
<proteinExistence type="predicted"/>
<accession>A0A381URB3</accession>
<dbReference type="Gene3D" id="2.50.20.10">
    <property type="entry name" value="Lipoprotein localisation LolA/LolB/LppX"/>
    <property type="match status" value="1"/>
</dbReference>
<dbReference type="InterPro" id="IPR029046">
    <property type="entry name" value="LolA/LolB/LppX"/>
</dbReference>
<dbReference type="EMBL" id="UINC01006971">
    <property type="protein sequence ID" value="SVA30709.1"/>
    <property type="molecule type" value="Genomic_DNA"/>
</dbReference>
<sequence>MWGPVGRWVFLNWPRGSWQYDLICGAAIVALFLLPNPQAQTKGLDLDAVLVAIEAASDVLESFTADMTATEHIELFDDEETESGTVAFLKPAYIRREITDPALRTELIADESVIVYIPRIKQARIISLSGSSEEARDLDVPGMVSSSDLRASFSVTLEGISLDDGDGARLYMLHLVPKPDTSAARRFKRIGLSVVEGEWHPARRIVLEEHAGTTTTIVLTKVQRDAGLEPDDFRLDLPEDVEIIRQAAVDDA</sequence>
<dbReference type="CDD" id="cd16325">
    <property type="entry name" value="LolA"/>
    <property type="match status" value="1"/>
</dbReference>
<dbReference type="AlphaFoldDB" id="A0A381URB3"/>
<gene>
    <name evidence="1" type="ORF">METZ01_LOCUS83563</name>
</gene>
<dbReference type="InterPro" id="IPR004564">
    <property type="entry name" value="OM_lipoprot_carrier_LolA-like"/>
</dbReference>